<evidence type="ECO:0000256" key="1">
    <source>
        <dbReference type="ARBA" id="ARBA00022729"/>
    </source>
</evidence>
<dbReference type="PANTHER" id="PTHR46580">
    <property type="entry name" value="SENSOR KINASE-RELATED"/>
    <property type="match status" value="1"/>
</dbReference>
<organism evidence="2">
    <name type="scientific">uncultured Candidatus Solibacter sp</name>
    <dbReference type="NCBI Taxonomy" id="708629"/>
    <lineage>
        <taxon>Bacteria</taxon>
        <taxon>Pseudomonadati</taxon>
        <taxon>Acidobacteriota</taxon>
        <taxon>Terriglobia</taxon>
        <taxon>Bryobacterales</taxon>
        <taxon>Solibacteraceae</taxon>
        <taxon>Candidatus Solibacter</taxon>
        <taxon>environmental samples</taxon>
    </lineage>
</organism>
<keyword evidence="1" id="KW-0732">Signal</keyword>
<dbReference type="AlphaFoldDB" id="A0A060C245"/>
<dbReference type="Gene3D" id="2.60.40.10">
    <property type="entry name" value="Immunoglobulins"/>
    <property type="match status" value="1"/>
</dbReference>
<dbReference type="InterPro" id="IPR028994">
    <property type="entry name" value="Integrin_alpha_N"/>
</dbReference>
<protein>
    <submittedName>
        <fullName evidence="2">CAZy families CBM47 protein</fullName>
    </submittedName>
</protein>
<accession>A0A060C245</accession>
<name>A0A060C245_9BACT</name>
<dbReference type="Gene3D" id="2.30.30.100">
    <property type="match status" value="2"/>
</dbReference>
<dbReference type="EMBL" id="KF119847">
    <property type="protein sequence ID" value="AIA87115.1"/>
    <property type="molecule type" value="Genomic_DNA"/>
</dbReference>
<reference evidence="2" key="1">
    <citation type="journal article" date="2013" name="Environ. Microbiol.">
        <title>Seasonally variable intestinal metagenomes of the red palm weevil (Rhynchophorus ferrugineus).</title>
        <authorList>
            <person name="Jia S."/>
            <person name="Zhang X."/>
            <person name="Zhang G."/>
            <person name="Yin A."/>
            <person name="Zhang S."/>
            <person name="Li F."/>
            <person name="Wang L."/>
            <person name="Zhao D."/>
            <person name="Yun Q."/>
            <person name="Tala"/>
            <person name="Wang J."/>
            <person name="Sun G."/>
            <person name="Baabdullah M."/>
            <person name="Yu X."/>
            <person name="Hu S."/>
            <person name="Al-Mssallem I.S."/>
            <person name="Yu J."/>
        </authorList>
    </citation>
    <scope>NUCLEOTIDE SEQUENCE</scope>
</reference>
<proteinExistence type="predicted"/>
<sequence>WLAFDPTTRRFSGNPTVADETTYTIEVTADDGNGGTVTDTFTLTVTNANDAPVVVNAPHAFGGFETQQTFDTSERPAGVAIADVNGDGRLDLITANNLGNNLSVLLGNGNGTFQTEQTLNLGSSPANLTVADVNGDGRLDLVVTSAISNSVSVLLGNGNGTFQTPQTFGVGDF</sequence>
<feature type="non-terminal residue" evidence="2">
    <location>
        <position position="1"/>
    </location>
</feature>
<dbReference type="PANTHER" id="PTHR46580:SF2">
    <property type="entry name" value="MAM DOMAIN-CONTAINING PROTEIN"/>
    <property type="match status" value="1"/>
</dbReference>
<dbReference type="Pfam" id="PF13517">
    <property type="entry name" value="FG-GAP_3"/>
    <property type="match status" value="1"/>
</dbReference>
<feature type="non-terminal residue" evidence="2">
    <location>
        <position position="173"/>
    </location>
</feature>
<evidence type="ECO:0000313" key="2">
    <source>
        <dbReference type="EMBL" id="AIA87115.1"/>
    </source>
</evidence>
<dbReference type="InterPro" id="IPR013783">
    <property type="entry name" value="Ig-like_fold"/>
</dbReference>
<dbReference type="InterPro" id="IPR013517">
    <property type="entry name" value="FG-GAP"/>
</dbReference>
<dbReference type="SUPFAM" id="SSF69318">
    <property type="entry name" value="Integrin alpha N-terminal domain"/>
    <property type="match status" value="1"/>
</dbReference>
<dbReference type="Pfam" id="PF05345">
    <property type="entry name" value="He_PIG"/>
    <property type="match status" value="1"/>
</dbReference>